<gene>
    <name evidence="1" type="ORF">DT065_09165</name>
</gene>
<dbReference type="AlphaFoldDB" id="A0A345BYZ1"/>
<keyword evidence="2" id="KW-1185">Reference proteome</keyword>
<protein>
    <submittedName>
        <fullName evidence="1">Uncharacterized protein</fullName>
    </submittedName>
</protein>
<reference evidence="1 2" key="1">
    <citation type="journal article" date="2018" name="J. Microbiol.">
        <title>Salicibibacter kimchii gen. nov., sp. nov., a moderately halophilic and alkalitolerant bacterium in the family Bacillaceae, isolated from kimchi.</title>
        <authorList>
            <person name="Jang J.Y."/>
            <person name="Oh Y.J."/>
            <person name="Lim S.K."/>
            <person name="Park H.K."/>
            <person name="Lee C."/>
            <person name="Kim J.Y."/>
            <person name="Lee M.A."/>
            <person name="Choi H.J."/>
        </authorList>
    </citation>
    <scope>NUCLEOTIDE SEQUENCE [LARGE SCALE GENOMIC DNA]</scope>
    <source>
        <strain evidence="1 2">NKC1-1</strain>
    </source>
</reference>
<evidence type="ECO:0000313" key="2">
    <source>
        <dbReference type="Proteomes" id="UP000252100"/>
    </source>
</evidence>
<proteinExistence type="predicted"/>
<sequence length="105" mass="12177">MIPWECVVRRCGSEPCDLFSAIAPILDHWKPFYNLFSAVLSILERLKASYVLFLTYLPIAERVITDHDLISKGGIKTKSQTIREFFALKIKIKISKKIYENIKIM</sequence>
<evidence type="ECO:0000313" key="1">
    <source>
        <dbReference type="EMBL" id="AXF56172.1"/>
    </source>
</evidence>
<dbReference type="EMBL" id="CP031092">
    <property type="protein sequence ID" value="AXF56172.1"/>
    <property type="molecule type" value="Genomic_DNA"/>
</dbReference>
<accession>A0A345BYZ1</accession>
<organism evidence="1 2">
    <name type="scientific">Salicibibacter kimchii</name>
    <dbReference type="NCBI Taxonomy" id="2099786"/>
    <lineage>
        <taxon>Bacteria</taxon>
        <taxon>Bacillati</taxon>
        <taxon>Bacillota</taxon>
        <taxon>Bacilli</taxon>
        <taxon>Bacillales</taxon>
        <taxon>Bacillaceae</taxon>
        <taxon>Salicibibacter</taxon>
    </lineage>
</organism>
<dbReference type="KEGG" id="rue:DT065_09165"/>
<name>A0A345BYZ1_9BACI</name>
<dbReference type="Proteomes" id="UP000252100">
    <property type="component" value="Chromosome"/>
</dbReference>